<dbReference type="EMBL" id="CP060697">
    <property type="protein sequence ID" value="QNM83493.1"/>
    <property type="molecule type" value="Genomic_DNA"/>
</dbReference>
<dbReference type="KEGG" id="ssau:H8M03_03925"/>
<name>A0A7G9L4E4_9SPHN</name>
<keyword evidence="1" id="KW-0732">Signal</keyword>
<feature type="chain" id="PRO_5028838585" evidence="1">
    <location>
        <begin position="23"/>
        <end position="156"/>
    </location>
</feature>
<evidence type="ECO:0000256" key="1">
    <source>
        <dbReference type="SAM" id="SignalP"/>
    </source>
</evidence>
<organism evidence="2 3">
    <name type="scientific">Sphingomonas sabuli</name>
    <dbReference type="NCBI Taxonomy" id="2764186"/>
    <lineage>
        <taxon>Bacteria</taxon>
        <taxon>Pseudomonadati</taxon>
        <taxon>Pseudomonadota</taxon>
        <taxon>Alphaproteobacteria</taxon>
        <taxon>Sphingomonadales</taxon>
        <taxon>Sphingomonadaceae</taxon>
        <taxon>Sphingomonas</taxon>
    </lineage>
</organism>
<keyword evidence="3" id="KW-1185">Reference proteome</keyword>
<gene>
    <name evidence="2" type="ORF">H8M03_03925</name>
</gene>
<proteinExistence type="predicted"/>
<evidence type="ECO:0000313" key="3">
    <source>
        <dbReference type="Proteomes" id="UP000515861"/>
    </source>
</evidence>
<evidence type="ECO:0000313" key="2">
    <source>
        <dbReference type="EMBL" id="QNM83493.1"/>
    </source>
</evidence>
<dbReference type="Proteomes" id="UP000515861">
    <property type="component" value="Chromosome"/>
</dbReference>
<feature type="signal peptide" evidence="1">
    <location>
        <begin position="1"/>
        <end position="22"/>
    </location>
</feature>
<protein>
    <submittedName>
        <fullName evidence="2">Uncharacterized protein</fullName>
    </submittedName>
</protein>
<sequence length="156" mass="16202">MTKTVFTAAAAIALPLATFAHAQAPAAIDLETVAPLPGTWAYRAYAGGSEAAFFDAARARRTVVRCNRTVRTVSLIRPGVAAAAPTLSVWTTTSTRSIPARFQATGELSADLRATDPLLDAIAFSRGRFATGGAGAALLAVPATPEVEKVIEDCRT</sequence>
<dbReference type="RefSeq" id="WP_187480448.1">
    <property type="nucleotide sequence ID" value="NZ_CP060697.1"/>
</dbReference>
<reference evidence="2 3" key="1">
    <citation type="submission" date="2020-08" db="EMBL/GenBank/DDBJ databases">
        <title>Sphingomonas sp. sand1-3 16S ribosomal RNA gene Genome sequencing and assembly.</title>
        <authorList>
            <person name="Kang M."/>
        </authorList>
    </citation>
    <scope>NUCLEOTIDE SEQUENCE [LARGE SCALE GENOMIC DNA]</scope>
    <source>
        <strain evidence="3">sand1-3</strain>
    </source>
</reference>
<dbReference type="AlphaFoldDB" id="A0A7G9L4E4"/>
<accession>A0A7G9L4E4</accession>